<reference evidence="9" key="1">
    <citation type="submission" date="2009-07" db="EMBL/GenBank/DDBJ databases">
        <title>Complete sequence of chromosome of Methylovorus sp. SIP3-4.</title>
        <authorList>
            <person name="Lucas S."/>
            <person name="Copeland A."/>
            <person name="Lapidus A."/>
            <person name="Glavina del Rio T."/>
            <person name="Tice H."/>
            <person name="Bruce D."/>
            <person name="Goodwin L."/>
            <person name="Pitluck S."/>
            <person name="Clum A."/>
            <person name="Larimer F."/>
            <person name="Land M."/>
            <person name="Hauser L."/>
            <person name="Kyrpides N."/>
            <person name="Mikhailova N."/>
            <person name="Kayluzhnaya M."/>
            <person name="Chistoserdova L."/>
        </authorList>
    </citation>
    <scope>NUCLEOTIDE SEQUENCE [LARGE SCALE GENOMIC DNA]</scope>
    <source>
        <strain evidence="9">SIP3-4</strain>
    </source>
</reference>
<keyword evidence="9" id="KW-1185">Reference proteome</keyword>
<dbReference type="GO" id="GO:0009279">
    <property type="term" value="C:cell outer membrane"/>
    <property type="evidence" value="ECO:0007669"/>
    <property type="project" value="UniProtKB-SubCell"/>
</dbReference>
<dbReference type="Proteomes" id="UP000002743">
    <property type="component" value="Chromosome"/>
</dbReference>
<evidence type="ECO:0000259" key="7">
    <source>
        <dbReference type="Pfam" id="PF03958"/>
    </source>
</evidence>
<feature type="domain" description="NolW-like" evidence="7">
    <location>
        <begin position="37"/>
        <end position="94"/>
    </location>
</feature>
<evidence type="ECO:0000256" key="2">
    <source>
        <dbReference type="ARBA" id="ARBA00022729"/>
    </source>
</evidence>
<gene>
    <name evidence="8" type="ordered locus">Msip34_1803</name>
</gene>
<keyword evidence="3" id="KW-0472">Membrane</keyword>
<comment type="subcellular location">
    <subcellularLocation>
        <location evidence="5">Cell outer membrane</location>
    </subcellularLocation>
    <subcellularLocation>
        <location evidence="1">Membrane</location>
    </subcellularLocation>
</comment>
<accession>C6X6Q5</accession>
<dbReference type="GO" id="GO:0015627">
    <property type="term" value="C:type II protein secretion system complex"/>
    <property type="evidence" value="ECO:0007669"/>
    <property type="project" value="TreeGrafter"/>
</dbReference>
<dbReference type="InterPro" id="IPR038591">
    <property type="entry name" value="NolW-like_sf"/>
</dbReference>
<dbReference type="KEGG" id="mei:Msip34_1803"/>
<dbReference type="GO" id="GO:0009306">
    <property type="term" value="P:protein secretion"/>
    <property type="evidence" value="ECO:0007669"/>
    <property type="project" value="InterPro"/>
</dbReference>
<dbReference type="InterPro" id="IPR005644">
    <property type="entry name" value="NolW-like"/>
</dbReference>
<dbReference type="PANTHER" id="PTHR30332">
    <property type="entry name" value="PROBABLE GENERAL SECRETION PATHWAY PROTEIN D"/>
    <property type="match status" value="1"/>
</dbReference>
<proteinExistence type="inferred from homology"/>
<evidence type="ECO:0000256" key="4">
    <source>
        <dbReference type="RuleBase" id="RU004003"/>
    </source>
</evidence>
<evidence type="ECO:0000313" key="9">
    <source>
        <dbReference type="Proteomes" id="UP000002743"/>
    </source>
</evidence>
<evidence type="ECO:0000313" key="8">
    <source>
        <dbReference type="EMBL" id="ACT51048.1"/>
    </source>
</evidence>
<dbReference type="eggNOG" id="COG1450">
    <property type="taxonomic scope" value="Bacteria"/>
</dbReference>
<keyword evidence="2" id="KW-0732">Signal</keyword>
<dbReference type="AlphaFoldDB" id="C6X6Q5"/>
<name>C6X6Q5_METGS</name>
<dbReference type="Gene3D" id="3.30.1370.120">
    <property type="match status" value="1"/>
</dbReference>
<dbReference type="PANTHER" id="PTHR30332:SF24">
    <property type="entry name" value="SECRETIN GSPD-RELATED"/>
    <property type="match status" value="1"/>
</dbReference>
<comment type="similarity">
    <text evidence="4">Belongs to the bacterial secretin family.</text>
</comment>
<evidence type="ECO:0000256" key="5">
    <source>
        <dbReference type="RuleBase" id="RU004004"/>
    </source>
</evidence>
<evidence type="ECO:0000256" key="1">
    <source>
        <dbReference type="ARBA" id="ARBA00004370"/>
    </source>
</evidence>
<dbReference type="Pfam" id="PF00263">
    <property type="entry name" value="Secretin"/>
    <property type="match status" value="1"/>
</dbReference>
<protein>
    <submittedName>
        <fullName evidence="8">NolW domain protein</fullName>
    </submittedName>
</protein>
<dbReference type="Pfam" id="PF03958">
    <property type="entry name" value="Secretin_N"/>
    <property type="match status" value="1"/>
</dbReference>
<dbReference type="InterPro" id="IPR004846">
    <property type="entry name" value="T2SS/T3SS_dom"/>
</dbReference>
<dbReference type="HOGENOM" id="CLU_084459_0_0_4"/>
<sequence precursor="true">MTRILANYRGAGKSVITLLLMMGLFSASPAWARTEFKMITLQHRFAQELVPIVAPIVGEDGNASAIDNHLVIRASPERMQAIEELVAKLDTARRNMRITVSHEDMQSGNQQNIGASGNVRIGQGQVILQRRMPGDLPPENNLNIDLDQREYSRSQQGSEFVNVAEGERAFIRVGQRVPYTQQWLVLTQSYAQRIRNTQFQDITTGFAVRPRALGDQVEVEITPRIAQAGAGGVIDFEELSTIVMVRPGEWLDIGGTMQSRDDVSRAILNSQSASGSGYSRLMIRVD</sequence>
<dbReference type="STRING" id="582744.Msip34_1803"/>
<feature type="domain" description="Type II/III secretion system secretin-like" evidence="6">
    <location>
        <begin position="161"/>
        <end position="263"/>
    </location>
</feature>
<organism evidence="8 9">
    <name type="scientific">Methylovorus glucosotrophus (strain SIP3-4)</name>
    <dbReference type="NCBI Taxonomy" id="582744"/>
    <lineage>
        <taxon>Bacteria</taxon>
        <taxon>Pseudomonadati</taxon>
        <taxon>Pseudomonadota</taxon>
        <taxon>Betaproteobacteria</taxon>
        <taxon>Nitrosomonadales</taxon>
        <taxon>Methylophilaceae</taxon>
        <taxon>Methylovorus</taxon>
    </lineage>
</organism>
<reference evidence="8 9" key="2">
    <citation type="journal article" date="2011" name="J. Bacteriol.">
        <title>Genomes of three methylotrophs from a single niche uncover genetic and metabolic divergence of Methylophilaceae.</title>
        <authorList>
            <person name="Lapidus A."/>
            <person name="Clum A."/>
            <person name="Labutti K."/>
            <person name="Kaluzhnaya M.G."/>
            <person name="Lim S."/>
            <person name="Beck D.A."/>
            <person name="Glavina Del Rio T."/>
            <person name="Nolan M."/>
            <person name="Mavromatis K."/>
            <person name="Huntemann M."/>
            <person name="Lucas S."/>
            <person name="Lidstrom M.E."/>
            <person name="Ivanova N."/>
            <person name="Chistoserdova L."/>
        </authorList>
    </citation>
    <scope>NUCLEOTIDE SEQUENCE [LARGE SCALE GENOMIC DNA]</scope>
    <source>
        <strain evidence="8 9">SIP3-4</strain>
    </source>
</reference>
<evidence type="ECO:0000256" key="3">
    <source>
        <dbReference type="ARBA" id="ARBA00023136"/>
    </source>
</evidence>
<evidence type="ECO:0000259" key="6">
    <source>
        <dbReference type="Pfam" id="PF00263"/>
    </source>
</evidence>
<dbReference type="InterPro" id="IPR050810">
    <property type="entry name" value="Bact_Secretion_Sys_Channel"/>
</dbReference>
<keyword evidence="5" id="KW-0813">Transport</keyword>
<dbReference type="EMBL" id="CP001674">
    <property type="protein sequence ID" value="ACT51048.1"/>
    <property type="molecule type" value="Genomic_DNA"/>
</dbReference>